<evidence type="ECO:0000256" key="1">
    <source>
        <dbReference type="PROSITE-ProRule" id="PRU00042"/>
    </source>
</evidence>
<dbReference type="Ensembl" id="ENSEBUT00000010705.1">
    <property type="protein sequence ID" value="ENSEBUP00000010164.1"/>
    <property type="gene ID" value="ENSEBUG00000006533.1"/>
</dbReference>
<dbReference type="Pfam" id="PF12874">
    <property type="entry name" value="zf-met"/>
    <property type="match status" value="1"/>
</dbReference>
<dbReference type="PANTHER" id="PTHR22979">
    <property type="entry name" value="ZINC FINGER PROTEIN-RELATED"/>
    <property type="match status" value="1"/>
</dbReference>
<dbReference type="PROSITE" id="PS00028">
    <property type="entry name" value="ZINC_FINGER_C2H2_1"/>
    <property type="match status" value="1"/>
</dbReference>
<keyword evidence="1" id="KW-0862">Zinc</keyword>
<dbReference type="InterPro" id="IPR013087">
    <property type="entry name" value="Znf_C2H2_type"/>
</dbReference>
<reference evidence="3" key="2">
    <citation type="submission" date="2025-09" db="UniProtKB">
        <authorList>
            <consortium name="Ensembl"/>
        </authorList>
    </citation>
    <scope>IDENTIFICATION</scope>
</reference>
<keyword evidence="1" id="KW-0479">Metal-binding</keyword>
<dbReference type="SUPFAM" id="SSF57667">
    <property type="entry name" value="beta-beta-alpha zinc fingers"/>
    <property type="match status" value="1"/>
</dbReference>
<feature type="domain" description="C2H2-type" evidence="2">
    <location>
        <begin position="35"/>
        <end position="58"/>
    </location>
</feature>
<dbReference type="AlphaFoldDB" id="A0A8C4Q5H2"/>
<evidence type="ECO:0000313" key="3">
    <source>
        <dbReference type="Ensembl" id="ENSEBUP00000010164.1"/>
    </source>
</evidence>
<organism evidence="3 4">
    <name type="scientific">Eptatretus burgeri</name>
    <name type="common">Inshore hagfish</name>
    <dbReference type="NCBI Taxonomy" id="7764"/>
    <lineage>
        <taxon>Eukaryota</taxon>
        <taxon>Metazoa</taxon>
        <taxon>Chordata</taxon>
        <taxon>Craniata</taxon>
        <taxon>Vertebrata</taxon>
        <taxon>Cyclostomata</taxon>
        <taxon>Myxini</taxon>
        <taxon>Myxiniformes</taxon>
        <taxon>Myxinidae</taxon>
        <taxon>Eptatretinae</taxon>
        <taxon>Eptatretus</taxon>
    </lineage>
</organism>
<evidence type="ECO:0000313" key="4">
    <source>
        <dbReference type="Proteomes" id="UP000694388"/>
    </source>
</evidence>
<dbReference type="Proteomes" id="UP000694388">
    <property type="component" value="Unplaced"/>
</dbReference>
<dbReference type="Gene3D" id="3.30.160.60">
    <property type="entry name" value="Classic Zinc Finger"/>
    <property type="match status" value="1"/>
</dbReference>
<dbReference type="GO" id="GO:0008270">
    <property type="term" value="F:zinc ion binding"/>
    <property type="evidence" value="ECO:0007669"/>
    <property type="project" value="UniProtKB-KW"/>
</dbReference>
<evidence type="ECO:0000259" key="2">
    <source>
        <dbReference type="PROSITE" id="PS50157"/>
    </source>
</evidence>
<sequence>MLFHSQGCSATYTSVSGLKAHLGSCDKGKYAGSKYTCLLCNKQFGSESGVKYHITHTHGQNWFKEMTNKPKKSTERAAPSQPVLTRKDGRLRQLAPLPYDDSEEVDFATSALTETASVPEEGEIIDVQGHSLVEREVILGGDGEIIKTDDCEVGAIGNVTLVTLGVIDDGSDELNPVELNAEEVVLRVEEAVEIKSEIVHETRDPIAIKKRSHWRQV</sequence>
<dbReference type="InterPro" id="IPR036236">
    <property type="entry name" value="Znf_C2H2_sf"/>
</dbReference>
<dbReference type="InterPro" id="IPR052274">
    <property type="entry name" value="Krueppel_C2H2_Zn-finger"/>
</dbReference>
<keyword evidence="4" id="KW-1185">Reference proteome</keyword>
<dbReference type="GeneTree" id="ENSGT00940000159165"/>
<dbReference type="PANTHER" id="PTHR22979:SF3">
    <property type="entry name" value="ZINC FINGER PROTEIN 512B"/>
    <property type="match status" value="1"/>
</dbReference>
<accession>A0A8C4Q5H2</accession>
<name>A0A8C4Q5H2_EPTBU</name>
<protein>
    <recommendedName>
        <fullName evidence="2">C2H2-type domain-containing protein</fullName>
    </recommendedName>
</protein>
<reference evidence="3" key="1">
    <citation type="submission" date="2025-08" db="UniProtKB">
        <authorList>
            <consortium name="Ensembl"/>
        </authorList>
    </citation>
    <scope>IDENTIFICATION</scope>
</reference>
<dbReference type="PROSITE" id="PS50157">
    <property type="entry name" value="ZINC_FINGER_C2H2_2"/>
    <property type="match status" value="1"/>
</dbReference>
<proteinExistence type="predicted"/>
<keyword evidence="1" id="KW-0863">Zinc-finger</keyword>